<dbReference type="InterPro" id="IPR049492">
    <property type="entry name" value="BD-FAE-like_dom"/>
</dbReference>
<protein>
    <submittedName>
        <fullName evidence="3">Alpha/beta hydrolase</fullName>
    </submittedName>
</protein>
<dbReference type="GO" id="GO:0016787">
    <property type="term" value="F:hydrolase activity"/>
    <property type="evidence" value="ECO:0007669"/>
    <property type="project" value="UniProtKB-KW"/>
</dbReference>
<dbReference type="RefSeq" id="WP_272742883.1">
    <property type="nucleotide sequence ID" value="NZ_JAQQKV010000001.1"/>
</dbReference>
<keyword evidence="4" id="KW-1185">Reference proteome</keyword>
<evidence type="ECO:0000313" key="3">
    <source>
        <dbReference type="EMBL" id="MDC7674555.1"/>
    </source>
</evidence>
<name>A0ABT5HE68_9CAUL</name>
<dbReference type="InterPro" id="IPR029058">
    <property type="entry name" value="AB_hydrolase_fold"/>
</dbReference>
<evidence type="ECO:0000259" key="2">
    <source>
        <dbReference type="Pfam" id="PF20434"/>
    </source>
</evidence>
<dbReference type="Proteomes" id="UP001218579">
    <property type="component" value="Unassembled WGS sequence"/>
</dbReference>
<gene>
    <name evidence="3" type="ORF">PQU98_00270</name>
</gene>
<dbReference type="Pfam" id="PF20434">
    <property type="entry name" value="BD-FAE"/>
    <property type="match status" value="1"/>
</dbReference>
<keyword evidence="1 3" id="KW-0378">Hydrolase</keyword>
<dbReference type="PANTHER" id="PTHR48081:SF33">
    <property type="entry name" value="KYNURENINE FORMAMIDASE"/>
    <property type="match status" value="1"/>
</dbReference>
<proteinExistence type="predicted"/>
<reference evidence="3 4" key="1">
    <citation type="submission" date="2023-01" db="EMBL/GenBank/DDBJ databases">
        <title>Novel species of the genus Asticcacaulis isolated from rivers.</title>
        <authorList>
            <person name="Lu H."/>
        </authorList>
    </citation>
    <scope>NUCLEOTIDE SEQUENCE [LARGE SCALE GENOMIC DNA]</scope>
    <source>
        <strain evidence="3 4">LKC15W</strain>
    </source>
</reference>
<evidence type="ECO:0000256" key="1">
    <source>
        <dbReference type="ARBA" id="ARBA00022801"/>
    </source>
</evidence>
<feature type="domain" description="BD-FAE-like" evidence="2">
    <location>
        <begin position="109"/>
        <end position="213"/>
    </location>
</feature>
<dbReference type="PANTHER" id="PTHR48081">
    <property type="entry name" value="AB HYDROLASE SUPERFAMILY PROTEIN C4A8.06C"/>
    <property type="match status" value="1"/>
</dbReference>
<dbReference type="EMBL" id="JAQQKV010000001">
    <property type="protein sequence ID" value="MDC7674555.1"/>
    <property type="molecule type" value="Genomic_DNA"/>
</dbReference>
<dbReference type="InterPro" id="IPR050300">
    <property type="entry name" value="GDXG_lipolytic_enzyme"/>
</dbReference>
<evidence type="ECO:0000313" key="4">
    <source>
        <dbReference type="Proteomes" id="UP001218579"/>
    </source>
</evidence>
<accession>A0ABT5HE68</accession>
<dbReference type="Gene3D" id="3.40.50.1820">
    <property type="entry name" value="alpha/beta hydrolase"/>
    <property type="match status" value="1"/>
</dbReference>
<organism evidence="3 4">
    <name type="scientific">Asticcacaulis machinosus</name>
    <dbReference type="NCBI Taxonomy" id="2984211"/>
    <lineage>
        <taxon>Bacteria</taxon>
        <taxon>Pseudomonadati</taxon>
        <taxon>Pseudomonadota</taxon>
        <taxon>Alphaproteobacteria</taxon>
        <taxon>Caulobacterales</taxon>
        <taxon>Caulobacteraceae</taxon>
        <taxon>Asticcacaulis</taxon>
    </lineage>
</organism>
<comment type="caution">
    <text evidence="3">The sequence shown here is derived from an EMBL/GenBank/DDBJ whole genome shotgun (WGS) entry which is preliminary data.</text>
</comment>
<sequence>MPFAVAIYSNSRDKINGNLKESLKTLTLNFYRNISEVTQKGLMMKRFWILPILATLLAGVADAGPVRERIKARLEAKKAVESQVIDVAAISPGARKLTLSYGDSPKQAMDVYVPADARDAPVIVMVHGGAWKIGDKANSGSIENKLKYWLPKGYIFISVNYRLLPEAMAYEQAQDVAAAMRFTQKNATTWGGSPDKIVLMGHSAGAHIVALLSSNPPMVGANWRGTVVLDSAVMSVPSIMERRHLGFYDEAFGADKTYWLKASPMDQWTPKAVPMMVVCSSQRKDKPCVEANAFKAKVTKAGHDMIILPQNLTHEEINRTLGMPGPYTSAVDDFITSRLKPAP</sequence>
<dbReference type="SUPFAM" id="SSF53474">
    <property type="entry name" value="alpha/beta-Hydrolases"/>
    <property type="match status" value="1"/>
</dbReference>